<sequence>MLRTSKILDEFGRGAPPRGIDRNSTGKKLHMAIQETQKSNDTTVLARKPFIASGRLWSWRGVDLITAAMLAVAFGVAFWGFDTFIYPALTLVFVGFPPAGEIMLGVWLVPAVVGALVIRRPGAALFIELIAANIEMILGSGWGAGVLLSALLQGLAVELVFALFRWKRFTLAIAVLGGVFSAILAITCYEWWAYVPGYSVAWRLIYLGFGMVSGALIAGVGGWALVRALARTGALNAFPVGQEIRESRRSR</sequence>
<name>A0A2C8YJJ9_9MICO</name>
<evidence type="ECO:0000313" key="3">
    <source>
        <dbReference type="Proteomes" id="UP000219440"/>
    </source>
</evidence>
<keyword evidence="1" id="KW-0812">Transmembrane</keyword>
<accession>A0A2C8YJJ9</accession>
<keyword evidence="1" id="KW-1133">Transmembrane helix</keyword>
<gene>
    <name evidence="2" type="ORF">SAMN06296378_0377</name>
</gene>
<dbReference type="Pfam" id="PF09819">
    <property type="entry name" value="ABC_cobalt"/>
    <property type="match status" value="1"/>
</dbReference>
<dbReference type="InterPro" id="IPR017195">
    <property type="entry name" value="ABC_thiamin-permease_prd"/>
</dbReference>
<feature type="transmembrane region" description="Helical" evidence="1">
    <location>
        <begin position="144"/>
        <end position="164"/>
    </location>
</feature>
<keyword evidence="3" id="KW-1185">Reference proteome</keyword>
<reference evidence="2 3" key="1">
    <citation type="submission" date="2017-09" db="EMBL/GenBank/DDBJ databases">
        <authorList>
            <person name="Ehlers B."/>
            <person name="Leendertz F.H."/>
        </authorList>
    </citation>
    <scope>NUCLEOTIDE SEQUENCE [LARGE SCALE GENOMIC DNA]</scope>
    <source>
        <strain evidence="2 3">CGMCC 1.05381</strain>
    </source>
</reference>
<proteinExistence type="predicted"/>
<keyword evidence="1" id="KW-0472">Membrane</keyword>
<protein>
    <submittedName>
        <fullName evidence="2">Energy-coupling factor transport system substrate-specific component</fullName>
    </submittedName>
</protein>
<feature type="transmembrane region" description="Helical" evidence="1">
    <location>
        <begin position="171"/>
        <end position="192"/>
    </location>
</feature>
<feature type="transmembrane region" description="Helical" evidence="1">
    <location>
        <begin position="204"/>
        <end position="226"/>
    </location>
</feature>
<feature type="transmembrane region" description="Helical" evidence="1">
    <location>
        <begin position="121"/>
        <end position="138"/>
    </location>
</feature>
<dbReference type="AlphaFoldDB" id="A0A2C8YJJ9"/>
<evidence type="ECO:0000256" key="1">
    <source>
        <dbReference type="SAM" id="Phobius"/>
    </source>
</evidence>
<evidence type="ECO:0000313" key="2">
    <source>
        <dbReference type="EMBL" id="SOE50612.1"/>
    </source>
</evidence>
<dbReference type="EMBL" id="OCST01000001">
    <property type="protein sequence ID" value="SOE50612.1"/>
    <property type="molecule type" value="Genomic_DNA"/>
</dbReference>
<organism evidence="2 3">
    <name type="scientific">Salinibacterium xinjiangense</name>
    <dbReference type="NCBI Taxonomy" id="386302"/>
    <lineage>
        <taxon>Bacteria</taxon>
        <taxon>Bacillati</taxon>
        <taxon>Actinomycetota</taxon>
        <taxon>Actinomycetes</taxon>
        <taxon>Micrococcales</taxon>
        <taxon>Microbacteriaceae</taxon>
        <taxon>Salinibacterium</taxon>
    </lineage>
</organism>
<dbReference type="Proteomes" id="UP000219440">
    <property type="component" value="Unassembled WGS sequence"/>
</dbReference>
<feature type="transmembrane region" description="Helical" evidence="1">
    <location>
        <begin position="57"/>
        <end position="79"/>
    </location>
</feature>
<feature type="transmembrane region" description="Helical" evidence="1">
    <location>
        <begin position="85"/>
        <end position="109"/>
    </location>
</feature>